<protein>
    <submittedName>
        <fullName evidence="1">Uncharacterized protein</fullName>
    </submittedName>
</protein>
<accession>A0A166CT15</accession>
<sequence length="78" mass="8343">MVVIAQPFGRVFELWSLEMGLGPMEPQFMAVNEADLGPEVVNEGEVNEDDENEEMAVAGAGGLALAGEADHEVIELLD</sequence>
<dbReference type="AlphaFoldDB" id="A0A166CT15"/>
<name>A0A166CT15_DAUCS</name>
<gene>
    <name evidence="1" type="ORF">DCAR_005133</name>
</gene>
<reference evidence="1" key="1">
    <citation type="journal article" date="2016" name="Nat. Genet.">
        <title>A high-quality carrot genome assembly provides new insights into carotenoid accumulation and asterid genome evolution.</title>
        <authorList>
            <person name="Iorizzo M."/>
            <person name="Ellison S."/>
            <person name="Senalik D."/>
            <person name="Zeng P."/>
            <person name="Satapoomin P."/>
            <person name="Huang J."/>
            <person name="Bowman M."/>
            <person name="Iovene M."/>
            <person name="Sanseverino W."/>
            <person name="Cavagnaro P."/>
            <person name="Yildiz M."/>
            <person name="Macko-Podgorni A."/>
            <person name="Moranska E."/>
            <person name="Grzebelus E."/>
            <person name="Grzebelus D."/>
            <person name="Ashrafi H."/>
            <person name="Zheng Z."/>
            <person name="Cheng S."/>
            <person name="Spooner D."/>
            <person name="Van Deynze A."/>
            <person name="Simon P."/>
        </authorList>
    </citation>
    <scope>NUCLEOTIDE SEQUENCE [LARGE SCALE GENOMIC DNA]</scope>
    <source>
        <tissue evidence="1">Leaf</tissue>
    </source>
</reference>
<proteinExistence type="predicted"/>
<dbReference type="Gramene" id="KZN04296">
    <property type="protein sequence ID" value="KZN04296"/>
    <property type="gene ID" value="DCAR_005133"/>
</dbReference>
<organism evidence="1">
    <name type="scientific">Daucus carota subsp. sativus</name>
    <name type="common">Carrot</name>
    <dbReference type="NCBI Taxonomy" id="79200"/>
    <lineage>
        <taxon>Eukaryota</taxon>
        <taxon>Viridiplantae</taxon>
        <taxon>Streptophyta</taxon>
        <taxon>Embryophyta</taxon>
        <taxon>Tracheophyta</taxon>
        <taxon>Spermatophyta</taxon>
        <taxon>Magnoliopsida</taxon>
        <taxon>eudicotyledons</taxon>
        <taxon>Gunneridae</taxon>
        <taxon>Pentapetalae</taxon>
        <taxon>asterids</taxon>
        <taxon>campanulids</taxon>
        <taxon>Apiales</taxon>
        <taxon>Apiaceae</taxon>
        <taxon>Apioideae</taxon>
        <taxon>Scandiceae</taxon>
        <taxon>Daucinae</taxon>
        <taxon>Daucus</taxon>
        <taxon>Daucus sect. Daucus</taxon>
    </lineage>
</organism>
<comment type="caution">
    <text evidence="1">The sequence shown here is derived from an EMBL/GenBank/DDBJ whole genome shotgun (WGS) entry which is preliminary data.</text>
</comment>
<dbReference type="EMBL" id="LNRQ01000002">
    <property type="protein sequence ID" value="KZN04296.1"/>
    <property type="molecule type" value="Genomic_DNA"/>
</dbReference>
<evidence type="ECO:0000313" key="1">
    <source>
        <dbReference type="EMBL" id="KZN04296.1"/>
    </source>
</evidence>